<protein>
    <submittedName>
        <fullName evidence="1">Uncharacterized protein</fullName>
    </submittedName>
</protein>
<evidence type="ECO:0000313" key="2">
    <source>
        <dbReference type="Proteomes" id="UP001208570"/>
    </source>
</evidence>
<dbReference type="AlphaFoldDB" id="A0AAD9JCE4"/>
<name>A0AAD9JCE4_9ANNE</name>
<organism evidence="1 2">
    <name type="scientific">Paralvinella palmiformis</name>
    <dbReference type="NCBI Taxonomy" id="53620"/>
    <lineage>
        <taxon>Eukaryota</taxon>
        <taxon>Metazoa</taxon>
        <taxon>Spiralia</taxon>
        <taxon>Lophotrochozoa</taxon>
        <taxon>Annelida</taxon>
        <taxon>Polychaeta</taxon>
        <taxon>Sedentaria</taxon>
        <taxon>Canalipalpata</taxon>
        <taxon>Terebellida</taxon>
        <taxon>Terebelliformia</taxon>
        <taxon>Alvinellidae</taxon>
        <taxon>Paralvinella</taxon>
    </lineage>
</organism>
<accession>A0AAD9JCE4</accession>
<keyword evidence="2" id="KW-1185">Reference proteome</keyword>
<proteinExistence type="predicted"/>
<reference evidence="1" key="1">
    <citation type="journal article" date="2023" name="Mol. Biol. Evol.">
        <title>Third-Generation Sequencing Reveals the Adaptive Role of the Epigenome in Three Deep-Sea Polychaetes.</title>
        <authorList>
            <person name="Perez M."/>
            <person name="Aroh O."/>
            <person name="Sun Y."/>
            <person name="Lan Y."/>
            <person name="Juniper S.K."/>
            <person name="Young C.R."/>
            <person name="Angers B."/>
            <person name="Qian P.Y."/>
        </authorList>
    </citation>
    <scope>NUCLEOTIDE SEQUENCE</scope>
    <source>
        <strain evidence="1">P08H-3</strain>
    </source>
</reference>
<dbReference type="EMBL" id="JAODUP010000427">
    <property type="protein sequence ID" value="KAK2150006.1"/>
    <property type="molecule type" value="Genomic_DNA"/>
</dbReference>
<dbReference type="Proteomes" id="UP001208570">
    <property type="component" value="Unassembled WGS sequence"/>
</dbReference>
<gene>
    <name evidence="1" type="ORF">LSH36_427g02045</name>
</gene>
<evidence type="ECO:0000313" key="1">
    <source>
        <dbReference type="EMBL" id="KAK2150006.1"/>
    </source>
</evidence>
<comment type="caution">
    <text evidence="1">The sequence shown here is derived from an EMBL/GenBank/DDBJ whole genome shotgun (WGS) entry which is preliminary data.</text>
</comment>
<sequence length="77" mass="8280">MNYTLAVEDISEAPPTILAVGACLPKAGLTVKLRIKKAQQDSSAVKCADRKKAWVEKKLEQARLETEEGATYGAGAF</sequence>